<dbReference type="AlphaFoldDB" id="A0AA43KBD3"/>
<accession>A0AA43KBD3</accession>
<sequence>MLKADSAINGVNAKIVNGCSKLQLFTTKVAEQYSQPVLLDCVVENSESAKQTSKEWQPGSDQAHLGINHHFRWKCQS</sequence>
<keyword evidence="2" id="KW-1185">Reference proteome</keyword>
<comment type="caution">
    <text evidence="1">The sequence shown here is derived from an EMBL/GenBank/DDBJ whole genome shotgun (WGS) entry which is preliminary data.</text>
</comment>
<organism evidence="1 2">
    <name type="scientific">Chrysosporum bergii ANA360D</name>
    <dbReference type="NCBI Taxonomy" id="617107"/>
    <lineage>
        <taxon>Bacteria</taxon>
        <taxon>Bacillati</taxon>
        <taxon>Cyanobacteriota</taxon>
        <taxon>Cyanophyceae</taxon>
        <taxon>Nostocales</taxon>
        <taxon>Nodulariaceae</taxon>
        <taxon>Chrysosporum</taxon>
    </lineage>
</organism>
<proteinExistence type="predicted"/>
<dbReference type="EMBL" id="JANQDH010000050">
    <property type="protein sequence ID" value="MDH6060344.1"/>
    <property type="molecule type" value="Genomic_DNA"/>
</dbReference>
<dbReference type="RefSeq" id="WP_280654348.1">
    <property type="nucleotide sequence ID" value="NZ_JANQDH010000050.1"/>
</dbReference>
<gene>
    <name evidence="1" type="ORF">NWP17_07810</name>
</gene>
<dbReference type="Proteomes" id="UP001159387">
    <property type="component" value="Unassembled WGS sequence"/>
</dbReference>
<name>A0AA43KBD3_9CYAN</name>
<reference evidence="1 2" key="1">
    <citation type="journal article" date="2023" name="J. Phycol.">
        <title>Chrysosporum ovalisporum is synonymous with the true-branching cyanobacterium Umezakia natans (Nostocales/Aphanizomenonaceae).</title>
        <authorList>
            <person name="McGregor G.B."/>
            <person name="Sendall B.C."/>
            <person name="Niiyama Y."/>
            <person name="Tuji A."/>
            <person name="Willis A."/>
        </authorList>
    </citation>
    <scope>NUCLEOTIDE SEQUENCE [LARGE SCALE GENOMIC DNA]</scope>
    <source>
        <strain evidence="1 2">ANA360D</strain>
    </source>
</reference>
<protein>
    <submittedName>
        <fullName evidence="1">Uncharacterized protein</fullName>
    </submittedName>
</protein>
<evidence type="ECO:0000313" key="1">
    <source>
        <dbReference type="EMBL" id="MDH6060344.1"/>
    </source>
</evidence>
<evidence type="ECO:0000313" key="2">
    <source>
        <dbReference type="Proteomes" id="UP001159387"/>
    </source>
</evidence>